<gene>
    <name evidence="2" type="ORF">BST96_04930</name>
</gene>
<evidence type="ECO:0000256" key="1">
    <source>
        <dbReference type="SAM" id="SignalP"/>
    </source>
</evidence>
<organism evidence="2 3">
    <name type="scientific">Oceanicoccus sagamiensis</name>
    <dbReference type="NCBI Taxonomy" id="716816"/>
    <lineage>
        <taxon>Bacteria</taxon>
        <taxon>Pseudomonadati</taxon>
        <taxon>Pseudomonadota</taxon>
        <taxon>Gammaproteobacteria</taxon>
        <taxon>Cellvibrionales</taxon>
        <taxon>Spongiibacteraceae</taxon>
        <taxon>Oceanicoccus</taxon>
    </lineage>
</organism>
<evidence type="ECO:0000313" key="2">
    <source>
        <dbReference type="EMBL" id="ARN73519.1"/>
    </source>
</evidence>
<accession>A0A1X9NDA8</accession>
<dbReference type="Proteomes" id="UP000193450">
    <property type="component" value="Chromosome"/>
</dbReference>
<dbReference type="RefSeq" id="WP_085757630.1">
    <property type="nucleotide sequence ID" value="NZ_CP019343.1"/>
</dbReference>
<evidence type="ECO:0008006" key="4">
    <source>
        <dbReference type="Google" id="ProtNLM"/>
    </source>
</evidence>
<reference evidence="2 3" key="1">
    <citation type="submission" date="2016-11" db="EMBL/GenBank/DDBJ databases">
        <title>Trade-off between light-utilization and light-protection in marine flavobacteria.</title>
        <authorList>
            <person name="Kumagai Y."/>
        </authorList>
    </citation>
    <scope>NUCLEOTIDE SEQUENCE [LARGE SCALE GENOMIC DNA]</scope>
    <source>
        <strain evidence="2 3">NBRC 107125</strain>
    </source>
</reference>
<feature type="signal peptide" evidence="1">
    <location>
        <begin position="1"/>
        <end position="20"/>
    </location>
</feature>
<dbReference type="EMBL" id="CP019343">
    <property type="protein sequence ID" value="ARN73519.1"/>
    <property type="molecule type" value="Genomic_DNA"/>
</dbReference>
<evidence type="ECO:0000313" key="3">
    <source>
        <dbReference type="Proteomes" id="UP000193450"/>
    </source>
</evidence>
<feature type="chain" id="PRO_5012123677" description="Spore coat protein U domain-containing protein" evidence="1">
    <location>
        <begin position="21"/>
        <end position="151"/>
    </location>
</feature>
<keyword evidence="3" id="KW-1185">Reference proteome</keyword>
<sequence length="151" mass="15634">MKTPWTLLLLLLLSAPNSWALELAANARVNIVKAIDISLVSELDFGNISELNGTCTMGSSGTLSASDGQDCSGTSTPGVFQVAGTNGQTIIMNVTAGAAVDGINFTPKIDGSNTRTLVDGNANIEIIGHLTLSDTTLGDKNIAYTVTANYQ</sequence>
<dbReference type="KEGG" id="osg:BST96_04930"/>
<dbReference type="STRING" id="716816.BST96_04930"/>
<protein>
    <recommendedName>
        <fullName evidence="4">Spore coat protein U domain-containing protein</fullName>
    </recommendedName>
</protein>
<name>A0A1X9NDA8_9GAMM</name>
<proteinExistence type="predicted"/>
<dbReference type="OrthoDB" id="9851757at2"/>
<keyword evidence="1" id="KW-0732">Signal</keyword>
<dbReference type="AlphaFoldDB" id="A0A1X9NDA8"/>